<feature type="domain" description="PAC" evidence="8">
    <location>
        <begin position="1230"/>
        <end position="1282"/>
    </location>
</feature>
<evidence type="ECO:0000313" key="10">
    <source>
        <dbReference type="Proteomes" id="UP000003844"/>
    </source>
</evidence>
<dbReference type="InterPro" id="IPR036097">
    <property type="entry name" value="HisK_dim/P_sf"/>
</dbReference>
<dbReference type="HOGENOM" id="CLU_247813_0_0_10"/>
<dbReference type="PROSITE" id="PS50109">
    <property type="entry name" value="HIS_KIN"/>
    <property type="match status" value="1"/>
</dbReference>
<dbReference type="SUPFAM" id="SSF55785">
    <property type="entry name" value="PYP-like sensor domain (PAS domain)"/>
    <property type="match status" value="8"/>
</dbReference>
<keyword evidence="5 9" id="KW-0418">Kinase</keyword>
<accession>H2BRJ6</accession>
<dbReference type="PROSITE" id="PS50113">
    <property type="entry name" value="PAC"/>
    <property type="match status" value="3"/>
</dbReference>
<dbReference type="PANTHER" id="PTHR43304:SF1">
    <property type="entry name" value="PAC DOMAIN-CONTAINING PROTEIN"/>
    <property type="match status" value="1"/>
</dbReference>
<dbReference type="OrthoDB" id="9124519at2"/>
<feature type="domain" description="PAC" evidence="8">
    <location>
        <begin position="983"/>
        <end position="1035"/>
    </location>
</feature>
<evidence type="ECO:0000259" key="7">
    <source>
        <dbReference type="PROSITE" id="PS50112"/>
    </source>
</evidence>
<evidence type="ECO:0000256" key="5">
    <source>
        <dbReference type="ARBA" id="ARBA00022777"/>
    </source>
</evidence>
<feature type="domain" description="PAS" evidence="7">
    <location>
        <begin position="261"/>
        <end position="331"/>
    </location>
</feature>
<dbReference type="Pfam" id="PF08447">
    <property type="entry name" value="PAS_3"/>
    <property type="match status" value="2"/>
</dbReference>
<dbReference type="InterPro" id="IPR013656">
    <property type="entry name" value="PAS_4"/>
</dbReference>
<dbReference type="SMART" id="SM00387">
    <property type="entry name" value="HATPase_c"/>
    <property type="match status" value="1"/>
</dbReference>
<dbReference type="Gene3D" id="3.30.450.40">
    <property type="match status" value="1"/>
</dbReference>
<feature type="domain" description="PAC" evidence="8">
    <location>
        <begin position="209"/>
        <end position="260"/>
    </location>
</feature>
<dbReference type="InterPro" id="IPR035965">
    <property type="entry name" value="PAS-like_dom_sf"/>
</dbReference>
<dbReference type="SMART" id="SM00388">
    <property type="entry name" value="HisKA"/>
    <property type="match status" value="1"/>
</dbReference>
<dbReference type="eggNOG" id="COG4251">
    <property type="taxonomic scope" value="Bacteria"/>
</dbReference>
<feature type="domain" description="PAS" evidence="7">
    <location>
        <begin position="385"/>
        <end position="468"/>
    </location>
</feature>
<dbReference type="InterPro" id="IPR013767">
    <property type="entry name" value="PAS_fold"/>
</dbReference>
<dbReference type="Pfam" id="PF13426">
    <property type="entry name" value="PAS_9"/>
    <property type="match status" value="2"/>
</dbReference>
<dbReference type="CDD" id="cd18773">
    <property type="entry name" value="PDC1_HK_sensor"/>
    <property type="match status" value="1"/>
</dbReference>
<dbReference type="FunFam" id="3.30.565.10:FF:000006">
    <property type="entry name" value="Sensor histidine kinase WalK"/>
    <property type="match status" value="1"/>
</dbReference>
<dbReference type="InterPro" id="IPR013655">
    <property type="entry name" value="PAS_fold_3"/>
</dbReference>
<dbReference type="InterPro" id="IPR003661">
    <property type="entry name" value="HisK_dim/P_dom"/>
</dbReference>
<dbReference type="InterPro" id="IPR000700">
    <property type="entry name" value="PAS-assoc_C"/>
</dbReference>
<dbReference type="SUPFAM" id="SSF55874">
    <property type="entry name" value="ATPase domain of HSP90 chaperone/DNA topoisomerase II/histidine kinase"/>
    <property type="match status" value="1"/>
</dbReference>
<dbReference type="PROSITE" id="PS50112">
    <property type="entry name" value="PAS"/>
    <property type="match status" value="6"/>
</dbReference>
<dbReference type="InterPro" id="IPR004358">
    <property type="entry name" value="Sig_transdc_His_kin-like_C"/>
</dbReference>
<dbReference type="PRINTS" id="PR00344">
    <property type="entry name" value="BCTRLSENSOR"/>
</dbReference>
<dbReference type="InterPro" id="IPR003018">
    <property type="entry name" value="GAF"/>
</dbReference>
<dbReference type="Gene3D" id="3.30.450.20">
    <property type="entry name" value="PAS domain"/>
    <property type="match status" value="8"/>
</dbReference>
<dbReference type="eggNOG" id="COG2203">
    <property type="taxonomic scope" value="Bacteria"/>
</dbReference>
<dbReference type="PANTHER" id="PTHR43304">
    <property type="entry name" value="PHYTOCHROME-LIKE PROTEIN CPH1"/>
    <property type="match status" value="1"/>
</dbReference>
<dbReference type="CDD" id="cd00082">
    <property type="entry name" value="HisKA"/>
    <property type="match status" value="1"/>
</dbReference>
<dbReference type="InterPro" id="IPR000014">
    <property type="entry name" value="PAS"/>
</dbReference>
<dbReference type="Pfam" id="PF00512">
    <property type="entry name" value="HisKA"/>
    <property type="match status" value="1"/>
</dbReference>
<dbReference type="Pfam" id="PF00989">
    <property type="entry name" value="PAS"/>
    <property type="match status" value="2"/>
</dbReference>
<dbReference type="InterPro" id="IPR001610">
    <property type="entry name" value="PAC"/>
</dbReference>
<evidence type="ECO:0000259" key="6">
    <source>
        <dbReference type="PROSITE" id="PS50109"/>
    </source>
</evidence>
<protein>
    <recommendedName>
        <fullName evidence="2">histidine kinase</fullName>
        <ecNumber evidence="2">2.7.13.3</ecNumber>
    </recommendedName>
</protein>
<dbReference type="GO" id="GO:0006355">
    <property type="term" value="P:regulation of DNA-templated transcription"/>
    <property type="evidence" value="ECO:0007669"/>
    <property type="project" value="InterPro"/>
</dbReference>
<dbReference type="SMART" id="SM00086">
    <property type="entry name" value="PAC"/>
    <property type="match status" value="6"/>
</dbReference>
<dbReference type="InterPro" id="IPR052162">
    <property type="entry name" value="Sensor_kinase/Photoreceptor"/>
</dbReference>
<name>H2BRJ6_GILLR</name>
<proteinExistence type="predicted"/>
<dbReference type="RefSeq" id="WP_006987407.1">
    <property type="nucleotide sequence ID" value="NZ_JH594605.1"/>
</dbReference>
<keyword evidence="10" id="KW-1185">Reference proteome</keyword>
<keyword evidence="4" id="KW-0808">Transferase</keyword>
<dbReference type="InterPro" id="IPR029016">
    <property type="entry name" value="GAF-like_dom_sf"/>
</dbReference>
<comment type="catalytic activity">
    <reaction evidence="1">
        <text>ATP + protein L-histidine = ADP + protein N-phospho-L-histidine.</text>
        <dbReference type="EC" id="2.7.13.3"/>
    </reaction>
</comment>
<dbReference type="Proteomes" id="UP000003844">
    <property type="component" value="Unassembled WGS sequence"/>
</dbReference>
<organism evidence="9 10">
    <name type="scientific">Gillisia limnaea (strain DSM 15749 / LMG 21470 / R-8282)</name>
    <dbReference type="NCBI Taxonomy" id="865937"/>
    <lineage>
        <taxon>Bacteria</taxon>
        <taxon>Pseudomonadati</taxon>
        <taxon>Bacteroidota</taxon>
        <taxon>Flavobacteriia</taxon>
        <taxon>Flavobacteriales</taxon>
        <taxon>Flavobacteriaceae</taxon>
        <taxon>Gillisia</taxon>
    </lineage>
</organism>
<dbReference type="Gene3D" id="3.30.565.10">
    <property type="entry name" value="Histidine kinase-like ATPase, C-terminal domain"/>
    <property type="match status" value="1"/>
</dbReference>
<dbReference type="InterPro" id="IPR005467">
    <property type="entry name" value="His_kinase_dom"/>
</dbReference>
<evidence type="ECO:0000259" key="8">
    <source>
        <dbReference type="PROSITE" id="PS50113"/>
    </source>
</evidence>
<dbReference type="SMART" id="SM00065">
    <property type="entry name" value="GAF"/>
    <property type="match status" value="1"/>
</dbReference>
<evidence type="ECO:0000256" key="2">
    <source>
        <dbReference type="ARBA" id="ARBA00012438"/>
    </source>
</evidence>
<dbReference type="EMBL" id="JH594605">
    <property type="protein sequence ID" value="EHQ04515.1"/>
    <property type="molecule type" value="Genomic_DNA"/>
</dbReference>
<dbReference type="SUPFAM" id="SSF55781">
    <property type="entry name" value="GAF domain-like"/>
    <property type="match status" value="1"/>
</dbReference>
<dbReference type="SUPFAM" id="SSF47384">
    <property type="entry name" value="Homodimeric domain of signal transducing histidine kinase"/>
    <property type="match status" value="1"/>
</dbReference>
<keyword evidence="3" id="KW-0597">Phosphoprotein</keyword>
<dbReference type="EC" id="2.7.13.3" evidence="2"/>
<sequence length="1519" mass="172925">MRNKPKESASRNTIIQEILAGFPSSQKSINALINLRLNGDLESINAPAAKIISDQFNTKLSQGDSILTIVPTANLESFGKYLKTACSGVFNKYRVPSTEARESVSFLFSPVFDEFDAVKYIQILINYEENPVENKAIIEDDLKGLLDDSNIGVFLTRPTGEILDVNTAASLMFDYNIEEFRKNERDVLFDSSDGKLTKMLKIRKIKGFVKGELTAIKKDGSKFPVEMFSSIYKDSSGQEYATSILFDISRQRLQKIELSKTNQIFESLFKGHPDSVYSFDLEGNFISVNPSALSLSEGSTDQLLNMSFASLIPEVDLPRVYKHFEKACQGETQSYNTGFISLKGNKRRLHITNFPIISGDKITGVFGVARDITEVERNKSKAKQSGDRLRKILDQSLDVICTINEEGKFIEVSAVSFINWGYTPEELIGMDYMELVHPDDRAATKTVAAEISSGSNVNNFLNRSIKKDGGIVSNIWAVQWNEDEKLMYCIAKDASEILEAERLLTRERNLLKAIINNIPDYIFVIDKDHKTLLSNKKFYADYLGGTNENITLNLKPSDYFPEEEAKEIMQDNERIMESGKPIINRQDIIYDYKGRKDVILLSKVPLRTESGKVEGMVGIGRNITATYYFEQEQKLIYEILTSLSKASNLTSGLNKIIKKIAEFLNLQVAEAWEVGYDSSVIRKITDFIQGEENLIMRNSLKFCKKGEGFPGIIWESKSVEIWGNLQEDKRFMRRKSLLKTDITFGIGVPLIFKNEVIAVLTFYGNKVEPYTGIVQLLQRLSIQISTAIKRKVTENQLNNMFRHTPNLIAVIGLDGYLKRVNPAFFDVFGYTEQELLTQAFIKFLHPDEGTVVVERLKEVASGRKPQSFQNRCLAKNGDWKWISWTPSEFIEEDGIVHLFGIDITPIKTANLELLKYKNIIESTKDGIGLISFENDAVFLNSSLREILGVSESELKGVASVKDLYADEIIADTVFSSLLSGKYWEGDIKLKNRNGKIFNFHLSAGPVFNESGELIAIFGLHTDISERIANEAALQQYGNRINNILESITDGFFSISKDWEVTYWNKEAENLLGIKRSTILHKNLWDYFPEAKKSLFYSKYKEALDTAQKVSFEEHFEPLQKWFEVNAYPGKDGLSIYFKDISDRKNFNEQIRIAKERYDLVSKVTQEAVYDWNIIENAIEWSDAYYSLFGYLRQTAAETVENWENIIHPEDRQALIDNLNTVLKNASQSQWQIEYRVIKGDKTQAVVLERGYIIRDTTGKAVRMIGSLQDITGLKQNERALEELNFKLKNRANELAVSNAELEQFAYIASHDLQEPLRMVTSFLSQLQKKYEGQLDDKAQQYIHFATDGAVRMRQIILDLLEYSRVGRMDYRLEEIDLNELISGITGLYKTLIEETNAVINYGELPTIEAAKTPLQRVLSNLISNAFKYHRKNVPPVIDIKVLEHKSSWEFIIADNGIGIRTQFFDKIFTIFQRLHARDEYSGTGIGLAICKKIVENHGGEIWLTSEEGKGSTFHFTIQK</sequence>
<dbReference type="SMART" id="SM00091">
    <property type="entry name" value="PAS"/>
    <property type="match status" value="8"/>
</dbReference>
<evidence type="ECO:0000256" key="4">
    <source>
        <dbReference type="ARBA" id="ARBA00022679"/>
    </source>
</evidence>
<evidence type="ECO:0000313" key="9">
    <source>
        <dbReference type="EMBL" id="EHQ04515.1"/>
    </source>
</evidence>
<dbReference type="InterPro" id="IPR036890">
    <property type="entry name" value="HATPase_C_sf"/>
</dbReference>
<dbReference type="Pfam" id="PF08448">
    <property type="entry name" value="PAS_4"/>
    <property type="match status" value="2"/>
</dbReference>
<evidence type="ECO:0000256" key="3">
    <source>
        <dbReference type="ARBA" id="ARBA00022553"/>
    </source>
</evidence>
<feature type="domain" description="PAS" evidence="7">
    <location>
        <begin position="1153"/>
        <end position="1225"/>
    </location>
</feature>
<gene>
    <name evidence="9" type="ORF">Gilli_0367</name>
</gene>
<dbReference type="InterPro" id="IPR003594">
    <property type="entry name" value="HATPase_dom"/>
</dbReference>
<dbReference type="Gene3D" id="1.10.287.130">
    <property type="match status" value="1"/>
</dbReference>
<dbReference type="GO" id="GO:0000155">
    <property type="term" value="F:phosphorelay sensor kinase activity"/>
    <property type="evidence" value="ECO:0007669"/>
    <property type="project" value="InterPro"/>
</dbReference>
<feature type="domain" description="PAS" evidence="7">
    <location>
        <begin position="793"/>
        <end position="863"/>
    </location>
</feature>
<reference evidence="10" key="1">
    <citation type="journal article" date="2012" name="Stand. Genomic Sci.">
        <title>Genome sequence of the Antarctic rhodopsins-containing flavobacterium Gillisia limnaea type strain (R-8282(T)).</title>
        <authorList>
            <person name="Riedel T."/>
            <person name="Held B."/>
            <person name="Nolan M."/>
            <person name="Lucas S."/>
            <person name="Lapidus A."/>
            <person name="Tice H."/>
            <person name="Del Rio T.G."/>
            <person name="Cheng J.F."/>
            <person name="Han C."/>
            <person name="Tapia R."/>
            <person name="Goodwin L.A."/>
            <person name="Pitluck S."/>
            <person name="Liolios K."/>
            <person name="Mavromatis K."/>
            <person name="Pagani I."/>
            <person name="Ivanova N."/>
            <person name="Mikhailova N."/>
            <person name="Pati A."/>
            <person name="Chen A."/>
            <person name="Palaniappan K."/>
            <person name="Land M."/>
            <person name="Rohde M."/>
            <person name="Tindall B.J."/>
            <person name="Detter J.C."/>
            <person name="Goker M."/>
            <person name="Bristow J."/>
            <person name="Eisen J.A."/>
            <person name="Markowitz V."/>
            <person name="Hugenholtz P."/>
            <person name="Kyrpides N.C."/>
            <person name="Klenk H.P."/>
            <person name="Woyke T."/>
        </authorList>
    </citation>
    <scope>NUCLEOTIDE SEQUENCE [LARGE SCALE GENOMIC DNA]</scope>
    <source>
        <strain evidence="10">DSM 15749 / LMG 21470 / R-8282</strain>
    </source>
</reference>
<dbReference type="Pfam" id="PF02518">
    <property type="entry name" value="HATPase_c"/>
    <property type="match status" value="1"/>
</dbReference>
<dbReference type="CDD" id="cd00130">
    <property type="entry name" value="PAS"/>
    <property type="match status" value="7"/>
</dbReference>
<feature type="domain" description="PAS" evidence="7">
    <location>
        <begin position="1036"/>
        <end position="1106"/>
    </location>
</feature>
<feature type="domain" description="Histidine kinase" evidence="6">
    <location>
        <begin position="1307"/>
        <end position="1519"/>
    </location>
</feature>
<dbReference type="NCBIfam" id="TIGR00229">
    <property type="entry name" value="sensory_box"/>
    <property type="match status" value="8"/>
</dbReference>
<dbReference type="STRING" id="865937.Gilli_0367"/>
<feature type="domain" description="PAS" evidence="7">
    <location>
        <begin position="912"/>
        <end position="967"/>
    </location>
</feature>
<evidence type="ECO:0000256" key="1">
    <source>
        <dbReference type="ARBA" id="ARBA00000085"/>
    </source>
</evidence>